<dbReference type="GO" id="GO:0006420">
    <property type="term" value="P:arginyl-tRNA aminoacylation"/>
    <property type="evidence" value="ECO:0007669"/>
    <property type="project" value="UniProtKB-UniRule"/>
</dbReference>
<dbReference type="SMART" id="SM01016">
    <property type="entry name" value="Arg_tRNA_synt_N"/>
    <property type="match status" value="1"/>
</dbReference>
<dbReference type="Gene3D" id="3.30.1360.70">
    <property type="entry name" value="Arginyl tRNA synthetase N-terminal domain"/>
    <property type="match status" value="1"/>
</dbReference>
<dbReference type="GO" id="GO:0005524">
    <property type="term" value="F:ATP binding"/>
    <property type="evidence" value="ECO:0007669"/>
    <property type="project" value="UniProtKB-UniRule"/>
</dbReference>
<protein>
    <recommendedName>
        <fullName evidence="11">Arginine--tRNA ligase</fullName>
        <ecNumber evidence="11">6.1.1.19</ecNumber>
    </recommendedName>
    <alternativeName>
        <fullName evidence="11">Arginyl-tRNA synthetase</fullName>
        <shortName evidence="11">ArgRS</shortName>
    </alternativeName>
</protein>
<evidence type="ECO:0000256" key="6">
    <source>
        <dbReference type="ARBA" id="ARBA00022741"/>
    </source>
</evidence>
<dbReference type="SUPFAM" id="SSF55190">
    <property type="entry name" value="Arginyl-tRNA synthetase (ArgRS), N-terminal 'additional' domain"/>
    <property type="match status" value="1"/>
</dbReference>
<accession>A0AAE3LNV3</accession>
<evidence type="ECO:0000259" key="13">
    <source>
        <dbReference type="SMART" id="SM00836"/>
    </source>
</evidence>
<evidence type="ECO:0000256" key="11">
    <source>
        <dbReference type="HAMAP-Rule" id="MF_00123"/>
    </source>
</evidence>
<dbReference type="InterPro" id="IPR035684">
    <property type="entry name" value="ArgRS_core"/>
</dbReference>
<dbReference type="SMART" id="SM00836">
    <property type="entry name" value="DALR_1"/>
    <property type="match status" value="1"/>
</dbReference>
<evidence type="ECO:0000256" key="3">
    <source>
        <dbReference type="ARBA" id="ARBA00011245"/>
    </source>
</evidence>
<proteinExistence type="inferred from homology"/>
<dbReference type="InterPro" id="IPR014729">
    <property type="entry name" value="Rossmann-like_a/b/a_fold"/>
</dbReference>
<feature type="domain" description="DALR anticodon binding" evidence="13">
    <location>
        <begin position="448"/>
        <end position="567"/>
    </location>
</feature>
<dbReference type="RefSeq" id="WP_263074458.1">
    <property type="nucleotide sequence ID" value="NZ_JAOUSF010000006.1"/>
</dbReference>
<evidence type="ECO:0000256" key="9">
    <source>
        <dbReference type="ARBA" id="ARBA00023146"/>
    </source>
</evidence>
<keyword evidence="5 11" id="KW-0436">Ligase</keyword>
<feature type="short sequence motif" description="'HIGH' region" evidence="11">
    <location>
        <begin position="120"/>
        <end position="130"/>
    </location>
</feature>
<keyword evidence="4 11" id="KW-0963">Cytoplasm</keyword>
<dbReference type="Pfam" id="PF03485">
    <property type="entry name" value="Arg_tRNA_synt_N"/>
    <property type="match status" value="1"/>
</dbReference>
<dbReference type="InterPro" id="IPR005148">
    <property type="entry name" value="Arg-tRNA-synth_N"/>
</dbReference>
<dbReference type="PANTHER" id="PTHR11956:SF5">
    <property type="entry name" value="ARGININE--TRNA LIGASE, CYTOPLASMIC"/>
    <property type="match status" value="1"/>
</dbReference>
<dbReference type="Proteomes" id="UP001209318">
    <property type="component" value="Unassembled WGS sequence"/>
</dbReference>
<dbReference type="Gene3D" id="3.40.50.620">
    <property type="entry name" value="HUPs"/>
    <property type="match status" value="1"/>
</dbReference>
<sequence length="567" mass="64432">MNVKEVFAQAIYKQTEISLEQIYRLIEVPKHPSLGDLAFPCFLLAKTWKKSPASIAEQIAQSITEDCFSKVEANGPYVNGFIHRESFTISVLNQILYERENYGTLSDGAGKTIVIDFSSPNIAKPFSMGHLRSTVIGNALSNIAQKCGYNAVKINHLGDWGTQFGKLMAAFKHWGDEDKVRKQPIAELFTLYTKFHEEAEIHPQLIDEGRQWFKKLEDGDSEAVYLWKWFREESLKEFSKIYQLLNISFDSFAGEAFYNDKMGETIEKLQGQNLLEVSDGAEVVDLTDVSLPPCLIKKSDGATLYATRDLTAALYRQEHYQFSKALYVVGHEQSVHFQQVFAVLEKMGYPWAKSMIHVPFGLYLQNGKKMSTRKGRVILLENVLQETIRLAEQNIEQKNPTLENKKEVAKQVGVGAVIFHDLKNYRMNNIEFSLEQMLTFEGETGPYVQYTFARACSILQKGNWNINSNFSLKKLATNDVVNDDSWELIKLLFSFSNQVQQAFIQLDPSIIAKYTVDVAKCFNKYYSKVKILTNNNGLQERLALVYAVTVVLKNGLQLIGVDAPKSM</sequence>
<comment type="catalytic activity">
    <reaction evidence="10 11">
        <text>tRNA(Arg) + L-arginine + ATP = L-arginyl-tRNA(Arg) + AMP + diphosphate</text>
        <dbReference type="Rhea" id="RHEA:20301"/>
        <dbReference type="Rhea" id="RHEA-COMP:9658"/>
        <dbReference type="Rhea" id="RHEA-COMP:9673"/>
        <dbReference type="ChEBI" id="CHEBI:30616"/>
        <dbReference type="ChEBI" id="CHEBI:32682"/>
        <dbReference type="ChEBI" id="CHEBI:33019"/>
        <dbReference type="ChEBI" id="CHEBI:78442"/>
        <dbReference type="ChEBI" id="CHEBI:78513"/>
        <dbReference type="ChEBI" id="CHEBI:456215"/>
        <dbReference type="EC" id="6.1.1.19"/>
    </reaction>
</comment>
<dbReference type="GO" id="GO:0005737">
    <property type="term" value="C:cytoplasm"/>
    <property type="evidence" value="ECO:0007669"/>
    <property type="project" value="UniProtKB-SubCell"/>
</dbReference>
<comment type="caution">
    <text evidence="15">The sequence shown here is derived from an EMBL/GenBank/DDBJ whole genome shotgun (WGS) entry which is preliminary data.</text>
</comment>
<keyword evidence="8 11" id="KW-0648">Protein biosynthesis</keyword>
<comment type="subunit">
    <text evidence="3 11">Monomer.</text>
</comment>
<evidence type="ECO:0000256" key="7">
    <source>
        <dbReference type="ARBA" id="ARBA00022840"/>
    </source>
</evidence>
<evidence type="ECO:0000256" key="10">
    <source>
        <dbReference type="ARBA" id="ARBA00049339"/>
    </source>
</evidence>
<dbReference type="FunFam" id="1.10.730.10:FF:000006">
    <property type="entry name" value="Arginyl-tRNA synthetase 2, mitochondrial"/>
    <property type="match status" value="1"/>
</dbReference>
<keyword evidence="9 11" id="KW-0030">Aminoacyl-tRNA synthetase</keyword>
<evidence type="ECO:0000313" key="16">
    <source>
        <dbReference type="Proteomes" id="UP001209318"/>
    </source>
</evidence>
<feature type="domain" description="Arginyl tRNA synthetase N-terminal" evidence="14">
    <location>
        <begin position="1"/>
        <end position="82"/>
    </location>
</feature>
<dbReference type="CDD" id="cd07956">
    <property type="entry name" value="Anticodon_Ia_Arg"/>
    <property type="match status" value="1"/>
</dbReference>
<dbReference type="EMBL" id="JAOUSF010000006">
    <property type="protein sequence ID" value="MCU9615145.1"/>
    <property type="molecule type" value="Genomic_DNA"/>
</dbReference>
<dbReference type="FunFam" id="3.40.50.620:FF:000116">
    <property type="entry name" value="Arginine--tRNA ligase"/>
    <property type="match status" value="1"/>
</dbReference>
<comment type="subcellular location">
    <subcellularLocation>
        <location evidence="1 11">Cytoplasm</location>
    </subcellularLocation>
</comment>
<dbReference type="HAMAP" id="MF_00123">
    <property type="entry name" value="Arg_tRNA_synth"/>
    <property type="match status" value="1"/>
</dbReference>
<dbReference type="Pfam" id="PF00750">
    <property type="entry name" value="tRNA-synt_1d"/>
    <property type="match status" value="1"/>
</dbReference>
<comment type="similarity">
    <text evidence="2 11 12">Belongs to the class-I aminoacyl-tRNA synthetase family.</text>
</comment>
<dbReference type="InterPro" id="IPR009080">
    <property type="entry name" value="tRNAsynth_Ia_anticodon-bd"/>
</dbReference>
<dbReference type="NCBIfam" id="TIGR00456">
    <property type="entry name" value="argS"/>
    <property type="match status" value="1"/>
</dbReference>
<keyword evidence="7 11" id="KW-0067">ATP-binding</keyword>
<dbReference type="InterPro" id="IPR001278">
    <property type="entry name" value="Arg-tRNA-ligase"/>
</dbReference>
<dbReference type="Gene3D" id="1.10.730.10">
    <property type="entry name" value="Isoleucyl-tRNA Synthetase, Domain 1"/>
    <property type="match status" value="1"/>
</dbReference>
<dbReference type="Pfam" id="PF05746">
    <property type="entry name" value="DALR_1"/>
    <property type="match status" value="1"/>
</dbReference>
<dbReference type="InterPro" id="IPR036695">
    <property type="entry name" value="Arg-tRNA-synth_N_sf"/>
</dbReference>
<dbReference type="SUPFAM" id="SSF47323">
    <property type="entry name" value="Anticodon-binding domain of a subclass of class I aminoacyl-tRNA synthetases"/>
    <property type="match status" value="1"/>
</dbReference>
<dbReference type="CDD" id="cd00671">
    <property type="entry name" value="ArgRS_core"/>
    <property type="match status" value="1"/>
</dbReference>
<evidence type="ECO:0000256" key="4">
    <source>
        <dbReference type="ARBA" id="ARBA00022490"/>
    </source>
</evidence>
<keyword evidence="16" id="KW-1185">Reference proteome</keyword>
<dbReference type="GO" id="GO:0004814">
    <property type="term" value="F:arginine-tRNA ligase activity"/>
    <property type="evidence" value="ECO:0007669"/>
    <property type="project" value="UniProtKB-UniRule"/>
</dbReference>
<reference evidence="15" key="1">
    <citation type="submission" date="2022-10" db="EMBL/GenBank/DDBJ databases">
        <title>Description of Fervidibacillus gen. nov. in the family Fervidibacillaceae fam. nov. with two species, Fervidibacillus albus sp. nov., and Fervidibacillus halotolerans sp. nov., isolated from tidal flat sediments.</title>
        <authorList>
            <person name="Kwon K.K."/>
            <person name="Yang S.-H."/>
        </authorList>
    </citation>
    <scope>NUCLEOTIDE SEQUENCE</scope>
    <source>
        <strain evidence="15">JCM 19140</strain>
    </source>
</reference>
<evidence type="ECO:0000256" key="1">
    <source>
        <dbReference type="ARBA" id="ARBA00004496"/>
    </source>
</evidence>
<organism evidence="15 16">
    <name type="scientific">Perspicuibacillus lycopersici</name>
    <dbReference type="NCBI Taxonomy" id="1325689"/>
    <lineage>
        <taxon>Bacteria</taxon>
        <taxon>Bacillati</taxon>
        <taxon>Bacillota</taxon>
        <taxon>Bacilli</taxon>
        <taxon>Bacillales</taxon>
        <taxon>Bacillaceae</taxon>
        <taxon>Perspicuibacillus</taxon>
    </lineage>
</organism>
<dbReference type="InterPro" id="IPR008909">
    <property type="entry name" value="DALR_anticod-bd"/>
</dbReference>
<evidence type="ECO:0000313" key="15">
    <source>
        <dbReference type="EMBL" id="MCU9615145.1"/>
    </source>
</evidence>
<dbReference type="EC" id="6.1.1.19" evidence="11"/>
<evidence type="ECO:0000256" key="12">
    <source>
        <dbReference type="RuleBase" id="RU363038"/>
    </source>
</evidence>
<evidence type="ECO:0000256" key="2">
    <source>
        <dbReference type="ARBA" id="ARBA00005594"/>
    </source>
</evidence>
<dbReference type="PANTHER" id="PTHR11956">
    <property type="entry name" value="ARGINYL-TRNA SYNTHETASE"/>
    <property type="match status" value="1"/>
</dbReference>
<keyword evidence="6 11" id="KW-0547">Nucleotide-binding</keyword>
<evidence type="ECO:0000259" key="14">
    <source>
        <dbReference type="SMART" id="SM01016"/>
    </source>
</evidence>
<name>A0AAE3LNV3_9BACI</name>
<dbReference type="PRINTS" id="PR01038">
    <property type="entry name" value="TRNASYNTHARG"/>
</dbReference>
<dbReference type="SUPFAM" id="SSF52374">
    <property type="entry name" value="Nucleotidylyl transferase"/>
    <property type="match status" value="1"/>
</dbReference>
<evidence type="ECO:0000256" key="5">
    <source>
        <dbReference type="ARBA" id="ARBA00022598"/>
    </source>
</evidence>
<gene>
    <name evidence="11 15" type="primary">argS</name>
    <name evidence="15" type="ORF">OEV98_16535</name>
</gene>
<evidence type="ECO:0000256" key="8">
    <source>
        <dbReference type="ARBA" id="ARBA00022917"/>
    </source>
</evidence>
<dbReference type="AlphaFoldDB" id="A0AAE3LNV3"/>